<feature type="compositionally biased region" description="Low complexity" evidence="1">
    <location>
        <begin position="1"/>
        <end position="14"/>
    </location>
</feature>
<dbReference type="Proteomes" id="UP000051955">
    <property type="component" value="Unassembled WGS sequence"/>
</dbReference>
<evidence type="ECO:0000256" key="1">
    <source>
        <dbReference type="SAM" id="MobiDB-lite"/>
    </source>
</evidence>
<dbReference type="EMBL" id="AZDV01000023">
    <property type="protein sequence ID" value="KRK94926.1"/>
    <property type="molecule type" value="Genomic_DNA"/>
</dbReference>
<protein>
    <submittedName>
        <fullName evidence="2">Uncharacterized protein</fullName>
    </submittedName>
</protein>
<organism evidence="2 3">
    <name type="scientific">Levilactobacillus acidifarinae DSM 19394 = JCM 15949</name>
    <dbReference type="NCBI Taxonomy" id="1423715"/>
    <lineage>
        <taxon>Bacteria</taxon>
        <taxon>Bacillati</taxon>
        <taxon>Bacillota</taxon>
        <taxon>Bacilli</taxon>
        <taxon>Lactobacillales</taxon>
        <taxon>Lactobacillaceae</taxon>
        <taxon>Levilactobacillus</taxon>
    </lineage>
</organism>
<evidence type="ECO:0000313" key="2">
    <source>
        <dbReference type="EMBL" id="KRK94926.1"/>
    </source>
</evidence>
<reference evidence="2 3" key="1">
    <citation type="journal article" date="2015" name="Genome Announc.">
        <title>Expanding the biotechnology potential of lactobacilli through comparative genomics of 213 strains and associated genera.</title>
        <authorList>
            <person name="Sun Z."/>
            <person name="Harris H.M."/>
            <person name="McCann A."/>
            <person name="Guo C."/>
            <person name="Argimon S."/>
            <person name="Zhang W."/>
            <person name="Yang X."/>
            <person name="Jeffery I.B."/>
            <person name="Cooney J.C."/>
            <person name="Kagawa T.F."/>
            <person name="Liu W."/>
            <person name="Song Y."/>
            <person name="Salvetti E."/>
            <person name="Wrobel A."/>
            <person name="Rasinkangas P."/>
            <person name="Parkhill J."/>
            <person name="Rea M.C."/>
            <person name="O'Sullivan O."/>
            <person name="Ritari J."/>
            <person name="Douillard F.P."/>
            <person name="Paul Ross R."/>
            <person name="Yang R."/>
            <person name="Briner A.E."/>
            <person name="Felis G.E."/>
            <person name="de Vos W.M."/>
            <person name="Barrangou R."/>
            <person name="Klaenhammer T.R."/>
            <person name="Caufield P.W."/>
            <person name="Cui Y."/>
            <person name="Zhang H."/>
            <person name="O'Toole P.W."/>
        </authorList>
    </citation>
    <scope>NUCLEOTIDE SEQUENCE [LARGE SCALE GENOMIC DNA]</scope>
    <source>
        <strain evidence="2 3">DSM 19394</strain>
    </source>
</reference>
<accession>A0A0R1LGD2</accession>
<evidence type="ECO:0000313" key="3">
    <source>
        <dbReference type="Proteomes" id="UP000051955"/>
    </source>
</evidence>
<proteinExistence type="predicted"/>
<sequence>MTPALPTPTGTAPAKHPLTGNADANSMFPAGTATSVTSPMTPPVIHNAQTAQGRPTEFRPQPAAPKEAARKLPQTNDHVTWLTRLLGSSLLLTTLITYYRKRH</sequence>
<comment type="caution">
    <text evidence="2">The sequence shown here is derived from an EMBL/GenBank/DDBJ whole genome shotgun (WGS) entry which is preliminary data.</text>
</comment>
<feature type="region of interest" description="Disordered" evidence="1">
    <location>
        <begin position="1"/>
        <end position="63"/>
    </location>
</feature>
<dbReference type="AlphaFoldDB" id="A0A0R1LGD2"/>
<name>A0A0R1LGD2_9LACO</name>
<keyword evidence="3" id="KW-1185">Reference proteome</keyword>
<dbReference type="PATRIC" id="fig|1423715.3.peg.2178"/>
<gene>
    <name evidence="2" type="ORF">FD25_GL002109</name>
</gene>
<dbReference type="NCBIfam" id="TIGR01167">
    <property type="entry name" value="LPXTG_anchor"/>
    <property type="match status" value="1"/>
</dbReference>